<keyword evidence="1" id="KW-0547">Nucleotide-binding</keyword>
<keyword evidence="5" id="KW-1185">Reference proteome</keyword>
<evidence type="ECO:0000313" key="5">
    <source>
        <dbReference type="Proteomes" id="UP000254771"/>
    </source>
</evidence>
<evidence type="ECO:0000259" key="3">
    <source>
        <dbReference type="PROSITE" id="PS50045"/>
    </source>
</evidence>
<gene>
    <name evidence="4" type="ORF">DIZ78_05955</name>
</gene>
<dbReference type="InterPro" id="IPR017183">
    <property type="entry name" value="Sigma54_dep_tscrpt_act_RtcR"/>
</dbReference>
<dbReference type="GO" id="GO:0005524">
    <property type="term" value="F:ATP binding"/>
    <property type="evidence" value="ECO:0007669"/>
    <property type="project" value="UniProtKB-KW"/>
</dbReference>
<evidence type="ECO:0000256" key="1">
    <source>
        <dbReference type="ARBA" id="ARBA00022741"/>
    </source>
</evidence>
<dbReference type="GO" id="GO:0003700">
    <property type="term" value="F:DNA-binding transcription factor activity"/>
    <property type="evidence" value="ECO:0007669"/>
    <property type="project" value="InterPro"/>
</dbReference>
<dbReference type="InterPro" id="IPR003593">
    <property type="entry name" value="AAA+_ATPase"/>
</dbReference>
<sequence>MNIMFGLFDPELDGGDLSGRLNQWRPTLSLLSHVDLPVSRLELLVQRGHLEMAQAAIAEMAVCSPETRIVCHTIHFQDPWDFEEVFAVLHDIVEDYPFDPDKADYFAHMSAGTHVARICLFLLCESRLLPGRMLQTYPADAYGQGAEAGWRTIDLTLARYDRLAQRFERRKARGEQFLKSGIATENPAFNRMIDEIETVAIASQHPILLTGPTGAGKSVLAQRIYELKHQRHQLTGAFVPVNCATLRGDAAMSTLFGHGKGAFTGAINVREGLLKTADQGLLLLDEIGELGPEEQAMLLTALEKGRFYPIGSDREVSSDFQLIAGSNRDLRIEVRAGRFREDLLARINLWHFDLPGLRERSEDITPNIVFELDKFASRNGRQVNFNREAMQRYLDFAHSPSAMWRGNFRDLNASVTRMATLAGSGRIDTQIVEREISRLEWSWIREQPIAPESFLDQLLPSDTIDQLDLFDRLQLEQVVKVCLKCVSLSEAGRRLFGVSRTHKTSINDSDRLRKYLARFGLDWGAVHSGRHPD</sequence>
<dbReference type="SMART" id="SM00382">
    <property type="entry name" value="AAA"/>
    <property type="match status" value="1"/>
</dbReference>
<dbReference type="InterPro" id="IPR002078">
    <property type="entry name" value="Sigma_54_int"/>
</dbReference>
<dbReference type="InterPro" id="IPR027417">
    <property type="entry name" value="P-loop_NTPase"/>
</dbReference>
<dbReference type="PANTHER" id="PTHR32071">
    <property type="entry name" value="TRANSCRIPTIONAL REGULATORY PROTEIN"/>
    <property type="match status" value="1"/>
</dbReference>
<dbReference type="SUPFAM" id="SSF52540">
    <property type="entry name" value="P-loop containing nucleoside triphosphate hydrolases"/>
    <property type="match status" value="1"/>
</dbReference>
<dbReference type="CDD" id="cd00009">
    <property type="entry name" value="AAA"/>
    <property type="match status" value="1"/>
</dbReference>
<accession>A0A370DQ17</accession>
<dbReference type="PIRSF" id="PIRSF037354">
    <property type="entry name" value="Txn_actvtr_RtcR"/>
    <property type="match status" value="1"/>
</dbReference>
<dbReference type="EMBL" id="QFXE01000007">
    <property type="protein sequence ID" value="RDH87035.1"/>
    <property type="molecule type" value="Genomic_DNA"/>
</dbReference>
<dbReference type="AlphaFoldDB" id="A0A370DQ17"/>
<protein>
    <submittedName>
        <fullName evidence="4">Transcriptional regulator</fullName>
    </submittedName>
</protein>
<dbReference type="Proteomes" id="UP000254771">
    <property type="component" value="Unassembled WGS sequence"/>
</dbReference>
<proteinExistence type="predicted"/>
<evidence type="ECO:0000313" key="4">
    <source>
        <dbReference type="EMBL" id="RDH87035.1"/>
    </source>
</evidence>
<feature type="domain" description="Sigma-54 factor interaction" evidence="3">
    <location>
        <begin position="182"/>
        <end position="420"/>
    </location>
</feature>
<name>A0A370DQ17_9GAMM</name>
<dbReference type="Gene3D" id="1.10.8.60">
    <property type="match status" value="1"/>
</dbReference>
<reference evidence="4 5" key="1">
    <citation type="journal article" date="2018" name="ISME J.">
        <title>Endosymbiont genomes yield clues of tubeworm success.</title>
        <authorList>
            <person name="Li Y."/>
            <person name="Liles M.R."/>
            <person name="Halanych K.M."/>
        </authorList>
    </citation>
    <scope>NUCLEOTIDE SEQUENCE [LARGE SCALE GENOMIC DNA]</scope>
    <source>
        <strain evidence="4">A1462</strain>
    </source>
</reference>
<evidence type="ECO:0000256" key="2">
    <source>
        <dbReference type="ARBA" id="ARBA00022840"/>
    </source>
</evidence>
<comment type="caution">
    <text evidence="4">The sequence shown here is derived from an EMBL/GenBank/DDBJ whole genome shotgun (WGS) entry which is preliminary data.</text>
</comment>
<organism evidence="4 5">
    <name type="scientific">endosymbiont of Escarpia spicata</name>
    <dbReference type="NCBI Taxonomy" id="2200908"/>
    <lineage>
        <taxon>Bacteria</taxon>
        <taxon>Pseudomonadati</taxon>
        <taxon>Pseudomonadota</taxon>
        <taxon>Gammaproteobacteria</taxon>
        <taxon>sulfur-oxidizing symbionts</taxon>
    </lineage>
</organism>
<dbReference type="InterPro" id="IPR009715">
    <property type="entry name" value="RtcR"/>
</dbReference>
<dbReference type="NCBIfam" id="NF038308">
    <property type="entry name" value="RNA_repair_RtcR"/>
    <property type="match status" value="1"/>
</dbReference>
<dbReference type="Pfam" id="PF00158">
    <property type="entry name" value="Sigma54_activat"/>
    <property type="match status" value="1"/>
</dbReference>
<dbReference type="Pfam" id="PF25601">
    <property type="entry name" value="AAA_lid_14"/>
    <property type="match status" value="1"/>
</dbReference>
<dbReference type="PROSITE" id="PS50045">
    <property type="entry name" value="SIGMA54_INTERACT_4"/>
    <property type="match status" value="1"/>
</dbReference>
<keyword evidence="2" id="KW-0067">ATP-binding</keyword>
<dbReference type="InterPro" id="IPR058031">
    <property type="entry name" value="AAA_lid_NorR"/>
</dbReference>
<dbReference type="Pfam" id="PF06956">
    <property type="entry name" value="RtcR"/>
    <property type="match status" value="1"/>
</dbReference>
<dbReference type="PANTHER" id="PTHR32071:SF14">
    <property type="entry name" value="TRANSCRIPTIONAL REGULATORY PROTEIN RTCR"/>
    <property type="match status" value="1"/>
</dbReference>
<dbReference type="Gene3D" id="3.40.50.300">
    <property type="entry name" value="P-loop containing nucleotide triphosphate hydrolases"/>
    <property type="match status" value="1"/>
</dbReference>